<name>A0ABS1WY87_9GAMM</name>
<evidence type="ECO:0000256" key="2">
    <source>
        <dbReference type="SAM" id="Phobius"/>
    </source>
</evidence>
<keyword evidence="5" id="KW-1185">Reference proteome</keyword>
<evidence type="ECO:0000256" key="1">
    <source>
        <dbReference type="SAM" id="MobiDB-lite"/>
    </source>
</evidence>
<dbReference type="EMBL" id="JAEVLS010000003">
    <property type="protein sequence ID" value="MBM0105933.1"/>
    <property type="molecule type" value="Genomic_DNA"/>
</dbReference>
<keyword evidence="2" id="KW-1133">Transmembrane helix</keyword>
<feature type="transmembrane region" description="Helical" evidence="2">
    <location>
        <begin position="106"/>
        <end position="124"/>
    </location>
</feature>
<reference evidence="4 5" key="1">
    <citation type="journal article" date="2021" name="Int. J. Syst. Evol. Microbiol.">
        <title>Steroidobacter gossypii sp. nov., isolated from soil of cotton cropping field.</title>
        <authorList>
            <person name="Huang R."/>
            <person name="Yang S."/>
            <person name="Zhen C."/>
            <person name="Liu W."/>
        </authorList>
    </citation>
    <scope>NUCLEOTIDE SEQUENCE [LARGE SCALE GENOMIC DNA]</scope>
    <source>
        <strain evidence="4 5">S1-65</strain>
    </source>
</reference>
<keyword evidence="2" id="KW-0812">Transmembrane</keyword>
<gene>
    <name evidence="4" type="ORF">JM946_14470</name>
</gene>
<feature type="compositionally biased region" description="Low complexity" evidence="1">
    <location>
        <begin position="196"/>
        <end position="210"/>
    </location>
</feature>
<dbReference type="RefSeq" id="WP_203168008.1">
    <property type="nucleotide sequence ID" value="NZ_JAEVLS010000003.1"/>
</dbReference>
<comment type="caution">
    <text evidence="4">The sequence shown here is derived from an EMBL/GenBank/DDBJ whole genome shotgun (WGS) entry which is preliminary data.</text>
</comment>
<dbReference type="Pfam" id="PF09990">
    <property type="entry name" value="DUF2231"/>
    <property type="match status" value="1"/>
</dbReference>
<evidence type="ECO:0000259" key="3">
    <source>
        <dbReference type="Pfam" id="PF09990"/>
    </source>
</evidence>
<accession>A0ABS1WY87</accession>
<evidence type="ECO:0000313" key="5">
    <source>
        <dbReference type="Proteomes" id="UP000661077"/>
    </source>
</evidence>
<dbReference type="Proteomes" id="UP000661077">
    <property type="component" value="Unassembled WGS sequence"/>
</dbReference>
<keyword evidence="2" id="KW-0472">Membrane</keyword>
<evidence type="ECO:0000313" key="4">
    <source>
        <dbReference type="EMBL" id="MBM0105933.1"/>
    </source>
</evidence>
<protein>
    <submittedName>
        <fullName evidence="4">DUF2231 domain-containing protein</fullName>
    </submittedName>
</protein>
<dbReference type="InterPro" id="IPR019251">
    <property type="entry name" value="DUF2231_TM"/>
</dbReference>
<organism evidence="4 5">
    <name type="scientific">Steroidobacter gossypii</name>
    <dbReference type="NCBI Taxonomy" id="2805490"/>
    <lineage>
        <taxon>Bacteria</taxon>
        <taxon>Pseudomonadati</taxon>
        <taxon>Pseudomonadota</taxon>
        <taxon>Gammaproteobacteria</taxon>
        <taxon>Steroidobacterales</taxon>
        <taxon>Steroidobacteraceae</taxon>
        <taxon>Steroidobacter</taxon>
    </lineage>
</organism>
<feature type="domain" description="DUF2231" evidence="3">
    <location>
        <begin position="6"/>
        <end position="138"/>
    </location>
</feature>
<sequence length="210" mass="22030">MAMRLHEVHPSLVHFPLALVPTALALDALGHVTDNAALSRVGQCLMPIAAGSAVITAAAGYAAQAAVRAEGEAHEMLATHRNLNTGLVALTSAMAIARMSRERVGAVYWLLGLAGVATMGYTAYLGGKMVYSHRVGVEPDGVDVDASPEIRPGAFGKTARKAARNVRGQVGRPHPTRVEQEVQYPASHGHDQDSEPPLSHPRSASPSASH</sequence>
<feature type="region of interest" description="Disordered" evidence="1">
    <location>
        <begin position="147"/>
        <end position="210"/>
    </location>
</feature>
<proteinExistence type="predicted"/>